<dbReference type="NCBIfam" id="TIGR04057">
    <property type="entry name" value="SusC_RagA_signa"/>
    <property type="match status" value="1"/>
</dbReference>
<evidence type="ECO:0000256" key="1">
    <source>
        <dbReference type="ARBA" id="ARBA00004571"/>
    </source>
</evidence>
<dbReference type="Gene3D" id="2.40.170.20">
    <property type="entry name" value="TonB-dependent receptor, beta-barrel domain"/>
    <property type="match status" value="1"/>
</dbReference>
<dbReference type="GO" id="GO:0009279">
    <property type="term" value="C:cell outer membrane"/>
    <property type="evidence" value="ECO:0007669"/>
    <property type="project" value="UniProtKB-SubCell"/>
</dbReference>
<dbReference type="InterPro" id="IPR037066">
    <property type="entry name" value="Plug_dom_sf"/>
</dbReference>
<comment type="similarity">
    <text evidence="7">Belongs to the TonB-dependent receptor family.</text>
</comment>
<evidence type="ECO:0000256" key="2">
    <source>
        <dbReference type="ARBA" id="ARBA00022448"/>
    </source>
</evidence>
<dbReference type="PROSITE" id="PS52016">
    <property type="entry name" value="TONB_DEPENDENT_REC_3"/>
    <property type="match status" value="1"/>
</dbReference>
<dbReference type="AlphaFoldDB" id="A0A2P8FXT8"/>
<dbReference type="EMBL" id="PYAS01000009">
    <property type="protein sequence ID" value="PSL26528.1"/>
    <property type="molecule type" value="Genomic_DNA"/>
</dbReference>
<evidence type="ECO:0000313" key="9">
    <source>
        <dbReference type="EMBL" id="PSL26528.1"/>
    </source>
</evidence>
<evidence type="ECO:0000259" key="8">
    <source>
        <dbReference type="Pfam" id="PF07715"/>
    </source>
</evidence>
<dbReference type="Gene3D" id="2.170.130.10">
    <property type="entry name" value="TonB-dependent receptor, plug domain"/>
    <property type="match status" value="1"/>
</dbReference>
<keyword evidence="10" id="KW-1185">Reference proteome</keyword>
<dbReference type="Pfam" id="PF07715">
    <property type="entry name" value="Plug"/>
    <property type="match status" value="1"/>
</dbReference>
<keyword evidence="4 7" id="KW-0812">Transmembrane</keyword>
<dbReference type="InterPro" id="IPR012910">
    <property type="entry name" value="Plug_dom"/>
</dbReference>
<evidence type="ECO:0000256" key="4">
    <source>
        <dbReference type="ARBA" id="ARBA00022692"/>
    </source>
</evidence>
<dbReference type="InterPro" id="IPR039426">
    <property type="entry name" value="TonB-dep_rcpt-like"/>
</dbReference>
<evidence type="ECO:0000256" key="7">
    <source>
        <dbReference type="PROSITE-ProRule" id="PRU01360"/>
    </source>
</evidence>
<reference evidence="9 10" key="1">
    <citation type="submission" date="2018-03" db="EMBL/GenBank/DDBJ databases">
        <title>Genomic Encyclopedia of Archaeal and Bacterial Type Strains, Phase II (KMG-II): from individual species to whole genera.</title>
        <authorList>
            <person name="Goeker M."/>
        </authorList>
    </citation>
    <scope>NUCLEOTIDE SEQUENCE [LARGE SCALE GENOMIC DNA]</scope>
    <source>
        <strain evidence="9 10">DSM 29057</strain>
    </source>
</reference>
<dbReference type="Proteomes" id="UP000241964">
    <property type="component" value="Unassembled WGS sequence"/>
</dbReference>
<dbReference type="InterPro" id="IPR008969">
    <property type="entry name" value="CarboxyPept-like_regulatory"/>
</dbReference>
<organism evidence="9 10">
    <name type="scientific">Dyadobacter jiangsuensis</name>
    <dbReference type="NCBI Taxonomy" id="1591085"/>
    <lineage>
        <taxon>Bacteria</taxon>
        <taxon>Pseudomonadati</taxon>
        <taxon>Bacteroidota</taxon>
        <taxon>Cytophagia</taxon>
        <taxon>Cytophagales</taxon>
        <taxon>Spirosomataceae</taxon>
        <taxon>Dyadobacter</taxon>
    </lineage>
</organism>
<evidence type="ECO:0000256" key="3">
    <source>
        <dbReference type="ARBA" id="ARBA00022452"/>
    </source>
</evidence>
<keyword evidence="5 7" id="KW-0472">Membrane</keyword>
<dbReference type="RefSeq" id="WP_106596893.1">
    <property type="nucleotide sequence ID" value="NZ_PYAS01000009.1"/>
</dbReference>
<dbReference type="Gene3D" id="2.60.40.1120">
    <property type="entry name" value="Carboxypeptidase-like, regulatory domain"/>
    <property type="match status" value="1"/>
</dbReference>
<dbReference type="NCBIfam" id="TIGR04056">
    <property type="entry name" value="OMP_RagA_SusC"/>
    <property type="match status" value="1"/>
</dbReference>
<gene>
    <name evidence="9" type="ORF">CLV60_10919</name>
</gene>
<dbReference type="OrthoDB" id="9768177at2"/>
<dbReference type="InterPro" id="IPR023996">
    <property type="entry name" value="TonB-dep_OMP_SusC/RagA"/>
</dbReference>
<comment type="subcellular location">
    <subcellularLocation>
        <location evidence="1 7">Cell outer membrane</location>
        <topology evidence="1 7">Multi-pass membrane protein</topology>
    </subcellularLocation>
</comment>
<accession>A0A2P8FXT8</accession>
<keyword evidence="3 7" id="KW-1134">Transmembrane beta strand</keyword>
<evidence type="ECO:0000256" key="5">
    <source>
        <dbReference type="ARBA" id="ARBA00023136"/>
    </source>
</evidence>
<evidence type="ECO:0000313" key="10">
    <source>
        <dbReference type="Proteomes" id="UP000241964"/>
    </source>
</evidence>
<evidence type="ECO:0000256" key="6">
    <source>
        <dbReference type="ARBA" id="ARBA00023237"/>
    </source>
</evidence>
<sequence length="1063" mass="115474">MKKSLKFPESLPSEIPLLRFRLRNRLRILSLMLCVLCSAAHFNQTYAQQSKKITGKVIDQKGAPVPGASIVVKHSTSGAIADKDGHFEIAVPESAASAAVIVISYIGMKTQEVSVGNQSALGDITLMDDAMGLQEVVVTALGIERAAKTLTYATQKIGGDQVNEIRDANFTNTLSGKIAGLTITPSANGPGGATRIVLRGNRSIQGSNNALIVVDGVAIDNSTPAGQVRYDAGGHSGSDGASSINPDDIESINVLKGAAGAALYGSRAANGVIMITTKKGKSGKINVNVNSGVTLDKALVTPSLQNAYSQGSGGKYSTLTNGSWGERITGQSVQDWSGNTVSLKAYPDNIRDFFKTAVSTNNSVGVSGGSEKVQSYFSYANNYINGIVPHNRLSRNTFNARLSYDITSRLSADVKVTYMLQNIFNKPGVGGDGMVVANAYRMPRSVDPETLKSYKKVDVTGVETPTFWTSPDAVYMNPYWTINNTHRDENRSRVTGLFVLRYKLTDWLNIQGRVSSDSYNDFITQKYANNTVNYARQPGGYYSEGNDYIAERNADLLLTGTNNIAPDLKLTYNLGGSVLNRSMRHRINAADGLGFANKYDLSYATTLKTETATAKRQLQSVYGTVQFGYRDYLFLDLTARNDWSSTLPSPYSYFYPSVGLSAVISEMVKLPQWINLGKVRGSFTKVGNDADPYLLGQTYTYIRGGFGGYIASSSTKAIADLKPELTQSLEFGTEWRFYNNRLGIDLTYYKTNSKNQLIRVASPASSGYSTLNVNAGNIQNKGFEVVLSLKPVVAKDFSWNMGLNYALNKSKVVELYDGVSQLYLGSSTSVRTATPLIKEGGSFGDLYGYKWKTLNGKYVVSDKGVPVKSDAIENLGNYNPKFSAGFSNSFSYKNWALNVLVDGKFGGVITSGTAAQMAYNGTGVDTEKFREAGSWVVEGVTAEGAPNTVPINAEAFWQTVAQGDYSWGEFFTYHATNVRVREVSLGYDFKGLPGFLSAARLSVVARNLFFLYRGNAILDIPGIGKRKMDFDPEMSLGNSNYQGIEYFNLPSTRNIGLNLKLSF</sequence>
<protein>
    <submittedName>
        <fullName evidence="9">TonB-linked SusC/RagA family outer membrane protein</fullName>
    </submittedName>
</protein>
<dbReference type="Pfam" id="PF13715">
    <property type="entry name" value="CarbopepD_reg_2"/>
    <property type="match status" value="1"/>
</dbReference>
<keyword evidence="6 7" id="KW-0998">Cell outer membrane</keyword>
<comment type="caution">
    <text evidence="9">The sequence shown here is derived from an EMBL/GenBank/DDBJ whole genome shotgun (WGS) entry which is preliminary data.</text>
</comment>
<dbReference type="SUPFAM" id="SSF49464">
    <property type="entry name" value="Carboxypeptidase regulatory domain-like"/>
    <property type="match status" value="1"/>
</dbReference>
<dbReference type="SUPFAM" id="SSF56935">
    <property type="entry name" value="Porins"/>
    <property type="match status" value="1"/>
</dbReference>
<dbReference type="InterPro" id="IPR036942">
    <property type="entry name" value="Beta-barrel_TonB_sf"/>
</dbReference>
<keyword evidence="2 7" id="KW-0813">Transport</keyword>
<feature type="domain" description="TonB-dependent receptor plug" evidence="8">
    <location>
        <begin position="148"/>
        <end position="272"/>
    </location>
</feature>
<proteinExistence type="inferred from homology"/>
<dbReference type="InterPro" id="IPR023997">
    <property type="entry name" value="TonB-dep_OMP_SusC/RagA_CS"/>
</dbReference>
<name>A0A2P8FXT8_9BACT</name>